<accession>A0AAD7Q0I3</accession>
<dbReference type="AlphaFoldDB" id="A0AAD7Q0I3"/>
<comment type="caution">
    <text evidence="1">The sequence shown here is derived from an EMBL/GenBank/DDBJ whole genome shotgun (WGS) entry which is preliminary data.</text>
</comment>
<dbReference type="SUPFAM" id="SSF48452">
    <property type="entry name" value="TPR-like"/>
    <property type="match status" value="1"/>
</dbReference>
<keyword evidence="2" id="KW-1185">Reference proteome</keyword>
<protein>
    <submittedName>
        <fullName evidence="1">Tetratricopeptide repeat protein 7A-like</fullName>
    </submittedName>
</protein>
<dbReference type="Gene3D" id="1.25.40.10">
    <property type="entry name" value="Tetratricopeptide repeat domain"/>
    <property type="match status" value="1"/>
</dbReference>
<dbReference type="KEGG" id="qsa:O6P43_010476"/>
<evidence type="ECO:0000313" key="2">
    <source>
        <dbReference type="Proteomes" id="UP001163823"/>
    </source>
</evidence>
<sequence length="629" mass="70543">MSVPLFGLWTRSLCFSFCKNKRWSKNKITEGRRSTTKWKLQKIMKCLGSGDQLQAADKMDPYSESLASKDYSACGYSSQAREIEKKLDTGNIEEAELSLRESGFLNYEEASALLGRYEYHKGNIEVALHVFEGINIGAVTPKMNITLAKRGERHKRHSQHCGTPPMLKEAAQSCKVILDIVESSLPKGLPENFTAECKLQETLSKAVELLPELWKLSDSPLEAILSYRRALLYQWNLDVETNAKIQKEFAIFLLYIGGEASPPNLCSQMDSSFVLRNNVEEAILLLMILLRKISLNIIKWDPSILDHLSFALSISGHLSLSLCYYGAGEDLVALNLLRKLLTSREDPKCVPALLMASKISWENPGLAEEGVSFARRALENLEGRCNQLGSLANFLLGVSLSSQSRSAVSDSERFTRQSEALQAFETAGKMIGMRDPIILYHLSLENADQGKLDSAIHYAKYLLNVEAGSKVKGWLVLAQILSAQKRFLEAETIINAALNQTVQTKSFGSGKMLHKDIRKNTRSFELEIWHDLAYVYINLSMWHDVEVCLSKSKAIKSYSASRRLGNRSHAIIRSFLMDALRLDRMNASAWYNLGLFYKSEGMSSSVLEATECFEAATILQECAPVEPFR</sequence>
<dbReference type="InterPro" id="IPR043376">
    <property type="entry name" value="NPG1-like"/>
</dbReference>
<dbReference type="PANTHER" id="PTHR44102:SF12">
    <property type="entry name" value="PROTEIN NPGR2"/>
    <property type="match status" value="1"/>
</dbReference>
<dbReference type="InterPro" id="IPR011990">
    <property type="entry name" value="TPR-like_helical_dom_sf"/>
</dbReference>
<dbReference type="PANTHER" id="PTHR44102">
    <property type="entry name" value="PROTEIN NPG1"/>
    <property type="match status" value="1"/>
</dbReference>
<dbReference type="EMBL" id="JARAOO010000004">
    <property type="protein sequence ID" value="KAJ7972617.1"/>
    <property type="molecule type" value="Genomic_DNA"/>
</dbReference>
<proteinExistence type="predicted"/>
<dbReference type="Proteomes" id="UP001163823">
    <property type="component" value="Chromosome 4"/>
</dbReference>
<evidence type="ECO:0000313" key="1">
    <source>
        <dbReference type="EMBL" id="KAJ7972617.1"/>
    </source>
</evidence>
<reference evidence="1" key="1">
    <citation type="journal article" date="2023" name="Science">
        <title>Elucidation of the pathway for biosynthesis of saponin adjuvants from the soapbark tree.</title>
        <authorList>
            <person name="Reed J."/>
            <person name="Orme A."/>
            <person name="El-Demerdash A."/>
            <person name="Owen C."/>
            <person name="Martin L.B.B."/>
            <person name="Misra R.C."/>
            <person name="Kikuchi S."/>
            <person name="Rejzek M."/>
            <person name="Martin A.C."/>
            <person name="Harkess A."/>
            <person name="Leebens-Mack J."/>
            <person name="Louveau T."/>
            <person name="Stephenson M.J."/>
            <person name="Osbourn A."/>
        </authorList>
    </citation>
    <scope>NUCLEOTIDE SEQUENCE</scope>
    <source>
        <strain evidence="1">S10</strain>
    </source>
</reference>
<gene>
    <name evidence="1" type="ORF">O6P43_010476</name>
</gene>
<name>A0AAD7Q0I3_QUISA</name>
<organism evidence="1 2">
    <name type="scientific">Quillaja saponaria</name>
    <name type="common">Soap bark tree</name>
    <dbReference type="NCBI Taxonomy" id="32244"/>
    <lineage>
        <taxon>Eukaryota</taxon>
        <taxon>Viridiplantae</taxon>
        <taxon>Streptophyta</taxon>
        <taxon>Embryophyta</taxon>
        <taxon>Tracheophyta</taxon>
        <taxon>Spermatophyta</taxon>
        <taxon>Magnoliopsida</taxon>
        <taxon>eudicotyledons</taxon>
        <taxon>Gunneridae</taxon>
        <taxon>Pentapetalae</taxon>
        <taxon>rosids</taxon>
        <taxon>fabids</taxon>
        <taxon>Fabales</taxon>
        <taxon>Quillajaceae</taxon>
        <taxon>Quillaja</taxon>
    </lineage>
</organism>